<dbReference type="InterPro" id="IPR025416">
    <property type="entry name" value="YqzM"/>
</dbReference>
<evidence type="ECO:0000256" key="1">
    <source>
        <dbReference type="SAM" id="Phobius"/>
    </source>
</evidence>
<sequence>MNKFEKQVQSKNNDVIDAGLAFVVGLLGFTAIYVIAQAFEIVSRLW</sequence>
<feature type="transmembrane region" description="Helical" evidence="1">
    <location>
        <begin position="20"/>
        <end position="42"/>
    </location>
</feature>
<organism evidence="2 3">
    <name type="scientific">Corticicoccus populi</name>
    <dbReference type="NCBI Taxonomy" id="1812821"/>
    <lineage>
        <taxon>Bacteria</taxon>
        <taxon>Bacillati</taxon>
        <taxon>Bacillota</taxon>
        <taxon>Bacilli</taxon>
        <taxon>Bacillales</taxon>
        <taxon>Staphylococcaceae</taxon>
        <taxon>Corticicoccus</taxon>
    </lineage>
</organism>
<dbReference type="RefSeq" id="WP_377771626.1">
    <property type="nucleotide sequence ID" value="NZ_JBHUOQ010000001.1"/>
</dbReference>
<evidence type="ECO:0000313" key="3">
    <source>
        <dbReference type="Proteomes" id="UP001597519"/>
    </source>
</evidence>
<reference evidence="3" key="1">
    <citation type="journal article" date="2019" name="Int. J. Syst. Evol. Microbiol.">
        <title>The Global Catalogue of Microorganisms (GCM) 10K type strain sequencing project: providing services to taxonomists for standard genome sequencing and annotation.</title>
        <authorList>
            <consortium name="The Broad Institute Genomics Platform"/>
            <consortium name="The Broad Institute Genome Sequencing Center for Infectious Disease"/>
            <person name="Wu L."/>
            <person name="Ma J."/>
        </authorList>
    </citation>
    <scope>NUCLEOTIDE SEQUENCE [LARGE SCALE GENOMIC DNA]</scope>
    <source>
        <strain evidence="3">KCTC 33575</strain>
    </source>
</reference>
<comment type="caution">
    <text evidence="2">The sequence shown here is derived from an EMBL/GenBank/DDBJ whole genome shotgun (WGS) entry which is preliminary data.</text>
</comment>
<proteinExistence type="predicted"/>
<gene>
    <name evidence="2" type="ORF">ACFSX4_03610</name>
</gene>
<dbReference type="Proteomes" id="UP001597519">
    <property type="component" value="Unassembled WGS sequence"/>
</dbReference>
<dbReference type="EMBL" id="JBHUOQ010000001">
    <property type="protein sequence ID" value="MFD2829541.1"/>
    <property type="molecule type" value="Genomic_DNA"/>
</dbReference>
<evidence type="ECO:0000313" key="2">
    <source>
        <dbReference type="EMBL" id="MFD2829541.1"/>
    </source>
</evidence>
<dbReference type="Pfam" id="PF14141">
    <property type="entry name" value="YqzM"/>
    <property type="match status" value="1"/>
</dbReference>
<keyword evidence="3" id="KW-1185">Reference proteome</keyword>
<keyword evidence="1" id="KW-1133">Transmembrane helix</keyword>
<keyword evidence="1" id="KW-0472">Membrane</keyword>
<accession>A0ABW5WW33</accession>
<protein>
    <submittedName>
        <fullName evidence="2">YqzM family protein</fullName>
    </submittedName>
</protein>
<keyword evidence="1" id="KW-0812">Transmembrane</keyword>
<name>A0ABW5WW33_9STAP</name>